<reference evidence="4" key="1">
    <citation type="submission" date="2010-04" db="EMBL/GenBank/DDBJ databases">
        <authorList>
            <person name="Reid K.E."/>
            <person name="Liao N."/>
            <person name="Chan S."/>
            <person name="Docking R."/>
            <person name="Taylor G."/>
            <person name="Moore R."/>
            <person name="Mayo M."/>
            <person name="Munro S."/>
            <person name="King J."/>
            <person name="Yanchuk A."/>
            <person name="Holt R."/>
            <person name="Jones S."/>
            <person name="Marra M."/>
            <person name="Ritland C.E."/>
            <person name="Ritland K."/>
            <person name="Bohlmann J."/>
        </authorList>
    </citation>
    <scope>NUCLEOTIDE SEQUENCE</scope>
    <source>
        <tissue evidence="4">Bud</tissue>
    </source>
</reference>
<sequence>MFSKYIASSSGFPLHSLAAAAVATLAPPFPRIVLLKLSLLSTSTAGNDRPTGYPEAKNTCPISEFLLNECGLCESQLSGILKKRPHLVRTRSTHTAQQAVQLLRDSGFTEDQVCKIITRNPSILTYNADRQLKPKIEFMKTLGLTAHEIGNVTCQGPRLLSHSIEKTVQPNILYLQNLFGSEADVSKVLKRVPGILVNTNMPERLRNKLKYLASFGIPENEIKDLVRRNPVILNVSMDKMQKNMDFIIHTAGLPAKFLLSCPLLPAFSLESRIKPRHKVLMSISALQPSERLPSLTYVLSLSERKFLEKYVNCSPYATKLLEIYRGKPVGLDVIQ</sequence>
<accession>D5AAV5</accession>
<keyword evidence="3" id="KW-0809">Transit peptide</keyword>
<keyword evidence="2" id="KW-0806">Transcription termination</keyword>
<keyword evidence="2" id="KW-0804">Transcription</keyword>
<evidence type="ECO:0000256" key="1">
    <source>
        <dbReference type="ARBA" id="ARBA00007692"/>
    </source>
</evidence>
<evidence type="ECO:0000313" key="4">
    <source>
        <dbReference type="EMBL" id="ADE76674.1"/>
    </source>
</evidence>
<evidence type="ECO:0000256" key="2">
    <source>
        <dbReference type="ARBA" id="ARBA00022472"/>
    </source>
</evidence>
<dbReference type="SMART" id="SM00733">
    <property type="entry name" value="Mterf"/>
    <property type="match status" value="5"/>
</dbReference>
<keyword evidence="2" id="KW-0805">Transcription regulation</keyword>
<dbReference type="AlphaFoldDB" id="D5AAV5"/>
<name>D5AAV5_PICSI</name>
<dbReference type="PANTHER" id="PTHR13068:SF173">
    <property type="entry name" value="EMB|CAB62602.1"/>
    <property type="match status" value="1"/>
</dbReference>
<dbReference type="EMBL" id="BT123349">
    <property type="protein sequence ID" value="ADE76674.1"/>
    <property type="molecule type" value="mRNA"/>
</dbReference>
<proteinExistence type="evidence at transcript level"/>
<dbReference type="GO" id="GO:0003676">
    <property type="term" value="F:nucleic acid binding"/>
    <property type="evidence" value="ECO:0007669"/>
    <property type="project" value="InterPro"/>
</dbReference>
<evidence type="ECO:0000256" key="3">
    <source>
        <dbReference type="ARBA" id="ARBA00022946"/>
    </source>
</evidence>
<dbReference type="PANTHER" id="PTHR13068">
    <property type="entry name" value="CGI-12 PROTEIN-RELATED"/>
    <property type="match status" value="1"/>
</dbReference>
<protein>
    <submittedName>
        <fullName evidence="4">Uncharacterized protein</fullName>
    </submittedName>
</protein>
<dbReference type="GO" id="GO:0006353">
    <property type="term" value="P:DNA-templated transcription termination"/>
    <property type="evidence" value="ECO:0007669"/>
    <property type="project" value="UniProtKB-KW"/>
</dbReference>
<organism evidence="4">
    <name type="scientific">Picea sitchensis</name>
    <name type="common">Sitka spruce</name>
    <name type="synonym">Pinus sitchensis</name>
    <dbReference type="NCBI Taxonomy" id="3332"/>
    <lineage>
        <taxon>Eukaryota</taxon>
        <taxon>Viridiplantae</taxon>
        <taxon>Streptophyta</taxon>
        <taxon>Embryophyta</taxon>
        <taxon>Tracheophyta</taxon>
        <taxon>Spermatophyta</taxon>
        <taxon>Pinopsida</taxon>
        <taxon>Pinidae</taxon>
        <taxon>Conifers I</taxon>
        <taxon>Pinales</taxon>
        <taxon>Pinaceae</taxon>
        <taxon>Picea</taxon>
    </lineage>
</organism>
<dbReference type="InterPro" id="IPR038538">
    <property type="entry name" value="MTERF_sf"/>
</dbReference>
<comment type="similarity">
    <text evidence="1">Belongs to the mTERF family.</text>
</comment>
<dbReference type="InterPro" id="IPR003690">
    <property type="entry name" value="MTERF"/>
</dbReference>
<dbReference type="Gene3D" id="1.25.70.10">
    <property type="entry name" value="Transcription termination factor 3, mitochondrial"/>
    <property type="match status" value="1"/>
</dbReference>
<dbReference type="Pfam" id="PF02536">
    <property type="entry name" value="mTERF"/>
    <property type="match status" value="1"/>
</dbReference>